<feature type="domain" description="HTH araC/xylS-type" evidence="5">
    <location>
        <begin position="293"/>
        <end position="394"/>
    </location>
</feature>
<comment type="caution">
    <text evidence="6">The sequence shown here is derived from an EMBL/GenBank/DDBJ whole genome shotgun (WGS) entry which is preliminary data.</text>
</comment>
<evidence type="ECO:0000313" key="7">
    <source>
        <dbReference type="Proteomes" id="UP000268033"/>
    </source>
</evidence>
<dbReference type="InterPro" id="IPR018062">
    <property type="entry name" value="HTH_AraC-typ_CS"/>
</dbReference>
<dbReference type="InterPro" id="IPR018060">
    <property type="entry name" value="HTH_AraC"/>
</dbReference>
<gene>
    <name evidence="6" type="ORF">EDC28_110133</name>
</gene>
<evidence type="ECO:0000313" key="6">
    <source>
        <dbReference type="EMBL" id="ROQ22489.1"/>
    </source>
</evidence>
<accession>A0A3N1P339</accession>
<sequence length="400" mass="44621">MKALLDQPVTLQLNSLIILLGLCLGAGLGFFMWCSAKTSKPARNYLGALLVLTAVLALAHVWQRESLYYTNLALTVTSLQMALGPLLYLYTCSQTQSDFCWHPSQLWHLLPAVLLALLWQWQLPLEPGDWLSLGCVGAEPCDLLNQSRFVHRAATWVSLLGYGALSLGLLKPYEAQIRACYSDIDGINLAWLRNMIFGFIGLTLFAVVLEVAHWLGWLLPLNGGNLQAWGPIVWSLMIARYGFRQRVLAEQGEAHGAPLPAVAAEPAPPLHSSKYQTSSLTRADAKALWVRLQGLMSSDSPYLEHGLKISELATRLKVPVHHLSETINGYAEQSFYDFINRYRLDEALRLLADPAMAHLSVTDIGFQAGFNSNSTFFAHFKKRFDQTPREYRRQLALTPA</sequence>
<feature type="transmembrane region" description="Helical" evidence="4">
    <location>
        <begin position="106"/>
        <end position="123"/>
    </location>
</feature>
<dbReference type="SMART" id="SM00342">
    <property type="entry name" value="HTH_ARAC"/>
    <property type="match status" value="1"/>
</dbReference>
<dbReference type="AlphaFoldDB" id="A0A3N1P339"/>
<dbReference type="InterPro" id="IPR009057">
    <property type="entry name" value="Homeodomain-like_sf"/>
</dbReference>
<keyword evidence="7" id="KW-1185">Reference proteome</keyword>
<keyword evidence="1" id="KW-0805">Transcription regulation</keyword>
<feature type="transmembrane region" description="Helical" evidence="4">
    <location>
        <begin position="12"/>
        <end position="33"/>
    </location>
</feature>
<feature type="transmembrane region" description="Helical" evidence="4">
    <location>
        <begin position="191"/>
        <end position="214"/>
    </location>
</feature>
<protein>
    <submittedName>
        <fullName evidence="6">AraC-like DNA-binding protein</fullName>
    </submittedName>
</protein>
<keyword evidence="4" id="KW-0472">Membrane</keyword>
<name>A0A3N1P339_9GAMM</name>
<dbReference type="Gene3D" id="1.10.10.60">
    <property type="entry name" value="Homeodomain-like"/>
    <property type="match status" value="1"/>
</dbReference>
<dbReference type="PROSITE" id="PS00041">
    <property type="entry name" value="HTH_ARAC_FAMILY_1"/>
    <property type="match status" value="1"/>
</dbReference>
<keyword evidence="4" id="KW-0812">Transmembrane</keyword>
<keyword evidence="4" id="KW-1133">Transmembrane helix</keyword>
<evidence type="ECO:0000259" key="5">
    <source>
        <dbReference type="PROSITE" id="PS01124"/>
    </source>
</evidence>
<keyword evidence="2 6" id="KW-0238">DNA-binding</keyword>
<feature type="transmembrane region" description="Helical" evidence="4">
    <location>
        <begin position="68"/>
        <end position="90"/>
    </location>
</feature>
<dbReference type="InterPro" id="IPR020449">
    <property type="entry name" value="Tscrpt_reg_AraC-type_HTH"/>
</dbReference>
<reference evidence="6 7" key="1">
    <citation type="submission" date="2018-11" db="EMBL/GenBank/DDBJ databases">
        <title>Genomic Encyclopedia of Type Strains, Phase IV (KMG-IV): sequencing the most valuable type-strain genomes for metagenomic binning, comparative biology and taxonomic classification.</title>
        <authorList>
            <person name="Goeker M."/>
        </authorList>
    </citation>
    <scope>NUCLEOTIDE SEQUENCE [LARGE SCALE GENOMIC DNA]</scope>
    <source>
        <strain evidence="6 7">DSM 21945</strain>
    </source>
</reference>
<dbReference type="PROSITE" id="PS01124">
    <property type="entry name" value="HTH_ARAC_FAMILY_2"/>
    <property type="match status" value="1"/>
</dbReference>
<dbReference type="RefSeq" id="WP_123422397.1">
    <property type="nucleotide sequence ID" value="NZ_JBLXAC010000009.1"/>
</dbReference>
<dbReference type="PRINTS" id="PR00032">
    <property type="entry name" value="HTHARAC"/>
</dbReference>
<evidence type="ECO:0000256" key="1">
    <source>
        <dbReference type="ARBA" id="ARBA00023015"/>
    </source>
</evidence>
<evidence type="ECO:0000256" key="2">
    <source>
        <dbReference type="ARBA" id="ARBA00023125"/>
    </source>
</evidence>
<evidence type="ECO:0000256" key="4">
    <source>
        <dbReference type="SAM" id="Phobius"/>
    </source>
</evidence>
<dbReference type="GO" id="GO:0043565">
    <property type="term" value="F:sequence-specific DNA binding"/>
    <property type="evidence" value="ECO:0007669"/>
    <property type="project" value="InterPro"/>
</dbReference>
<dbReference type="Proteomes" id="UP000268033">
    <property type="component" value="Unassembled WGS sequence"/>
</dbReference>
<dbReference type="SUPFAM" id="SSF46689">
    <property type="entry name" value="Homeodomain-like"/>
    <property type="match status" value="1"/>
</dbReference>
<dbReference type="Pfam" id="PF12833">
    <property type="entry name" value="HTH_18"/>
    <property type="match status" value="1"/>
</dbReference>
<evidence type="ECO:0000256" key="3">
    <source>
        <dbReference type="ARBA" id="ARBA00023163"/>
    </source>
</evidence>
<feature type="transmembrane region" description="Helical" evidence="4">
    <location>
        <begin position="45"/>
        <end position="62"/>
    </location>
</feature>
<dbReference type="GO" id="GO:0003700">
    <property type="term" value="F:DNA-binding transcription factor activity"/>
    <property type="evidence" value="ECO:0007669"/>
    <property type="project" value="InterPro"/>
</dbReference>
<proteinExistence type="predicted"/>
<dbReference type="PANTHER" id="PTHR43280">
    <property type="entry name" value="ARAC-FAMILY TRANSCRIPTIONAL REGULATOR"/>
    <property type="match status" value="1"/>
</dbReference>
<feature type="transmembrane region" description="Helical" evidence="4">
    <location>
        <begin position="153"/>
        <end position="170"/>
    </location>
</feature>
<dbReference type="STRING" id="584787.GCA_001247655_02259"/>
<dbReference type="PANTHER" id="PTHR43280:SF29">
    <property type="entry name" value="ARAC-FAMILY TRANSCRIPTIONAL REGULATOR"/>
    <property type="match status" value="1"/>
</dbReference>
<dbReference type="EMBL" id="RJUL01000010">
    <property type="protein sequence ID" value="ROQ22489.1"/>
    <property type="molecule type" value="Genomic_DNA"/>
</dbReference>
<keyword evidence="3" id="KW-0804">Transcription</keyword>
<organism evidence="6 7">
    <name type="scientific">Gallaecimonas pentaromativorans</name>
    <dbReference type="NCBI Taxonomy" id="584787"/>
    <lineage>
        <taxon>Bacteria</taxon>
        <taxon>Pseudomonadati</taxon>
        <taxon>Pseudomonadota</taxon>
        <taxon>Gammaproteobacteria</taxon>
        <taxon>Enterobacterales</taxon>
        <taxon>Gallaecimonadaceae</taxon>
        <taxon>Gallaecimonas</taxon>
    </lineage>
</organism>